<dbReference type="PANTHER" id="PTHR22933:SF47">
    <property type="entry name" value="CPAP1-I"/>
    <property type="match status" value="1"/>
</dbReference>
<feature type="compositionally biased region" description="Polar residues" evidence="1">
    <location>
        <begin position="153"/>
        <end position="162"/>
    </location>
</feature>
<dbReference type="GO" id="GO:0008061">
    <property type="term" value="F:chitin binding"/>
    <property type="evidence" value="ECO:0007669"/>
    <property type="project" value="InterPro"/>
</dbReference>
<feature type="compositionally biased region" description="Low complexity" evidence="1">
    <location>
        <begin position="188"/>
        <end position="204"/>
    </location>
</feature>
<evidence type="ECO:0000259" key="2">
    <source>
        <dbReference type="PROSITE" id="PS50940"/>
    </source>
</evidence>
<dbReference type="Proteomes" id="UP000504629">
    <property type="component" value="Unplaced"/>
</dbReference>
<dbReference type="SUPFAM" id="SSF57625">
    <property type="entry name" value="Invertebrate chitin-binding proteins"/>
    <property type="match status" value="1"/>
</dbReference>
<dbReference type="InterPro" id="IPR052976">
    <property type="entry name" value="Scoloptoxin-like"/>
</dbReference>
<feature type="compositionally biased region" description="Low complexity" evidence="1">
    <location>
        <begin position="253"/>
        <end position="262"/>
    </location>
</feature>
<dbReference type="InterPro" id="IPR002557">
    <property type="entry name" value="Chitin-bd_dom"/>
</dbReference>
<organism evidence="3 4">
    <name type="scientific">Bombyx mandarina</name>
    <name type="common">Wild silk moth</name>
    <name type="synonym">Wild silkworm</name>
    <dbReference type="NCBI Taxonomy" id="7092"/>
    <lineage>
        <taxon>Eukaryota</taxon>
        <taxon>Metazoa</taxon>
        <taxon>Ecdysozoa</taxon>
        <taxon>Arthropoda</taxon>
        <taxon>Hexapoda</taxon>
        <taxon>Insecta</taxon>
        <taxon>Pterygota</taxon>
        <taxon>Neoptera</taxon>
        <taxon>Endopterygota</taxon>
        <taxon>Lepidoptera</taxon>
        <taxon>Glossata</taxon>
        <taxon>Ditrysia</taxon>
        <taxon>Bombycoidea</taxon>
        <taxon>Bombycidae</taxon>
        <taxon>Bombycinae</taxon>
        <taxon>Bombyx</taxon>
    </lineage>
</organism>
<evidence type="ECO:0000313" key="3">
    <source>
        <dbReference type="Proteomes" id="UP000504629"/>
    </source>
</evidence>
<feature type="region of interest" description="Disordered" evidence="1">
    <location>
        <begin position="513"/>
        <end position="538"/>
    </location>
</feature>
<dbReference type="AlphaFoldDB" id="A0A6J2JDW0"/>
<feature type="region of interest" description="Disordered" evidence="1">
    <location>
        <begin position="403"/>
        <end position="431"/>
    </location>
</feature>
<feature type="region of interest" description="Disordered" evidence="1">
    <location>
        <begin position="558"/>
        <end position="611"/>
    </location>
</feature>
<dbReference type="PANTHER" id="PTHR22933">
    <property type="entry name" value="FI18007P1-RELATED"/>
    <property type="match status" value="1"/>
</dbReference>
<dbReference type="GeneID" id="114241015"/>
<dbReference type="Pfam" id="PF01607">
    <property type="entry name" value="CBM_14"/>
    <property type="match status" value="1"/>
</dbReference>
<dbReference type="OrthoDB" id="6434376at2759"/>
<feature type="compositionally biased region" description="Polar residues" evidence="1">
    <location>
        <begin position="642"/>
        <end position="659"/>
    </location>
</feature>
<feature type="region of interest" description="Disordered" evidence="1">
    <location>
        <begin position="631"/>
        <end position="705"/>
    </location>
</feature>
<evidence type="ECO:0000313" key="4">
    <source>
        <dbReference type="RefSeq" id="XP_028027513.1"/>
    </source>
</evidence>
<accession>A0A6J2JDW0</accession>
<dbReference type="InterPro" id="IPR036508">
    <property type="entry name" value="Chitin-bd_dom_sf"/>
</dbReference>
<dbReference type="GO" id="GO:0005576">
    <property type="term" value="C:extracellular region"/>
    <property type="evidence" value="ECO:0007669"/>
    <property type="project" value="InterPro"/>
</dbReference>
<feature type="compositionally biased region" description="Polar residues" evidence="1">
    <location>
        <begin position="215"/>
        <end position="226"/>
    </location>
</feature>
<evidence type="ECO:0000256" key="1">
    <source>
        <dbReference type="SAM" id="MobiDB-lite"/>
    </source>
</evidence>
<proteinExistence type="predicted"/>
<protein>
    <submittedName>
        <fullName evidence="4">Homeobox protein 2-like isoform X1</fullName>
    </submittedName>
</protein>
<feature type="region of interest" description="Disordered" evidence="1">
    <location>
        <begin position="126"/>
        <end position="273"/>
    </location>
</feature>
<keyword evidence="3" id="KW-1185">Reference proteome</keyword>
<feature type="compositionally biased region" description="Polar residues" evidence="1">
    <location>
        <begin position="572"/>
        <end position="585"/>
    </location>
</feature>
<dbReference type="RefSeq" id="XP_028027513.1">
    <property type="nucleotide sequence ID" value="XM_028171712.1"/>
</dbReference>
<name>A0A6J2JDW0_BOMMA</name>
<feature type="compositionally biased region" description="Low complexity" evidence="1">
    <location>
        <begin position="416"/>
        <end position="425"/>
    </location>
</feature>
<feature type="domain" description="Chitin-binding type-2" evidence="2">
    <location>
        <begin position="41"/>
        <end position="107"/>
    </location>
</feature>
<sequence>MRTGGRRMRTSSQSLRDAHRENMSPLWILLTLLPVLGGAERFNCKGRILGAYYADAKSGCKAFHVCVRVAGGGIRDFRFFCPPGTLFHQEAQTCTDWGDDDPLACPADIYDGQFDLYRIGSGYDTRKLSSPANREEETEFGLQRAETGDRRLSQNNGASNGAGSDLRAAHSSDFFTGQRDRGRDDPVSPAAPAQPTSQAPQTQPRQSFRRATLRPKTTITAQYTTVSPSLAPQPSSLPPYETSKRKLVRKRPVPVSSSAPVPTTYAPNLPSQQPYFELTQQNYNRRNPQNKQSNTTPSTPYQNQQTFTTINVPTQRQSETTPNLPPQFREYKDEYVEVSRVTPKQNKFYNSKATQITFPQTTAAPKVNKKQGLVELYNNEGQSTAGYNLQNDNRSFKVRNGFNVDEAPRDPEFNRNKNNNGNYNNRSTQTTASNYNNVRNVVPNTPPYKNYNSVPYEPEKNNVVPYSKTNYFNSPATASTTISTTLITSTYRPEPPANLNKVAYNTNIGFNAPANNYDESGEDDGQYRPPQGEDDGLYRPELYDRELLSGAHSLNIAASGNRLPEERKKLAKTQSPSKLKSQTSPRPFRPAPTPVSSPPQTTRAPELPTTTVVPQTISAQRTFDYYQTYTTTSRPSEAPNFASYNNANVKPTTNLPTKTIESRPTRPHSRGTGAPVAPTISPTYVPRPTTKAPHFAKPSHNKEDTSYDYAYYDSDPGFSEYDQIEEFGRTKVKT</sequence>
<feature type="compositionally biased region" description="Basic and acidic residues" evidence="1">
    <location>
        <begin position="406"/>
        <end position="415"/>
    </location>
</feature>
<gene>
    <name evidence="4" type="primary">LOC114241015</name>
</gene>
<feature type="compositionally biased region" description="Pro residues" evidence="1">
    <location>
        <begin position="587"/>
        <end position="597"/>
    </location>
</feature>
<reference evidence="4" key="1">
    <citation type="submission" date="2025-08" db="UniProtKB">
        <authorList>
            <consortium name="RefSeq"/>
        </authorList>
    </citation>
    <scope>IDENTIFICATION</scope>
    <source>
        <tissue evidence="4">Silk gland</tissue>
    </source>
</reference>
<dbReference type="KEGG" id="bman:114241015"/>
<dbReference type="PROSITE" id="PS50940">
    <property type="entry name" value="CHIT_BIND_II"/>
    <property type="match status" value="1"/>
</dbReference>
<feature type="compositionally biased region" description="Polar residues" evidence="1">
    <location>
        <begin position="598"/>
        <end position="611"/>
    </location>
</feature>